<keyword evidence="2 5" id="KW-0812">Transmembrane</keyword>
<dbReference type="InterPro" id="IPR051784">
    <property type="entry name" value="Nod_factor_ABC_transporter"/>
</dbReference>
<reference evidence="7 8" key="1">
    <citation type="journal article" date="2020" name="Biotechnol. Biofuels">
        <title>New insights from the biogas microbiome by comprehensive genome-resolved metagenomics of nearly 1600 species originating from multiple anaerobic digesters.</title>
        <authorList>
            <person name="Campanaro S."/>
            <person name="Treu L."/>
            <person name="Rodriguez-R L.M."/>
            <person name="Kovalovszki A."/>
            <person name="Ziels R.M."/>
            <person name="Maus I."/>
            <person name="Zhu X."/>
            <person name="Kougias P.G."/>
            <person name="Basile A."/>
            <person name="Luo G."/>
            <person name="Schluter A."/>
            <person name="Konstantinidis K.T."/>
            <person name="Angelidaki I."/>
        </authorList>
    </citation>
    <scope>NUCLEOTIDE SEQUENCE [LARGE SCALE GENOMIC DNA]</scope>
    <source>
        <strain evidence="7">AS27yjCOA_157</strain>
    </source>
</reference>
<dbReference type="GO" id="GO:0043190">
    <property type="term" value="C:ATP-binding cassette (ABC) transporter complex"/>
    <property type="evidence" value="ECO:0007669"/>
    <property type="project" value="InterPro"/>
</dbReference>
<dbReference type="GO" id="GO:0140359">
    <property type="term" value="F:ABC-type transporter activity"/>
    <property type="evidence" value="ECO:0007669"/>
    <property type="project" value="InterPro"/>
</dbReference>
<evidence type="ECO:0000256" key="5">
    <source>
        <dbReference type="SAM" id="Phobius"/>
    </source>
</evidence>
<comment type="subcellular location">
    <subcellularLocation>
        <location evidence="1">Membrane</location>
        <topology evidence="1">Multi-pass membrane protein</topology>
    </subcellularLocation>
</comment>
<gene>
    <name evidence="7" type="ORF">GX426_10920</name>
</gene>
<keyword evidence="4 5" id="KW-0472">Membrane</keyword>
<protein>
    <submittedName>
        <fullName evidence="7">ABC transporter permease</fullName>
    </submittedName>
</protein>
<feature type="transmembrane region" description="Helical" evidence="5">
    <location>
        <begin position="61"/>
        <end position="85"/>
    </location>
</feature>
<evidence type="ECO:0000256" key="2">
    <source>
        <dbReference type="ARBA" id="ARBA00022692"/>
    </source>
</evidence>
<dbReference type="PROSITE" id="PS51012">
    <property type="entry name" value="ABC_TM2"/>
    <property type="match status" value="1"/>
</dbReference>
<evidence type="ECO:0000256" key="1">
    <source>
        <dbReference type="ARBA" id="ARBA00004141"/>
    </source>
</evidence>
<comment type="caution">
    <text evidence="7">The sequence shown here is derived from an EMBL/GenBank/DDBJ whole genome shotgun (WGS) entry which is preliminary data.</text>
</comment>
<evidence type="ECO:0000259" key="6">
    <source>
        <dbReference type="PROSITE" id="PS51012"/>
    </source>
</evidence>
<evidence type="ECO:0000313" key="8">
    <source>
        <dbReference type="Proteomes" id="UP000544742"/>
    </source>
</evidence>
<dbReference type="Proteomes" id="UP000544742">
    <property type="component" value="Unassembled WGS sequence"/>
</dbReference>
<dbReference type="InterPro" id="IPR000412">
    <property type="entry name" value="ABC_2_transport"/>
</dbReference>
<dbReference type="PANTHER" id="PTHR43229">
    <property type="entry name" value="NODULATION PROTEIN J"/>
    <property type="match status" value="1"/>
</dbReference>
<feature type="transmembrane region" description="Helical" evidence="5">
    <location>
        <begin position="97"/>
        <end position="115"/>
    </location>
</feature>
<feature type="domain" description="ABC transmembrane type-2" evidence="6">
    <location>
        <begin position="101"/>
        <end position="175"/>
    </location>
</feature>
<name>A0A7K4AKU5_METSH</name>
<dbReference type="EMBL" id="JAAYUN010000205">
    <property type="protein sequence ID" value="NLJ23599.1"/>
    <property type="molecule type" value="Genomic_DNA"/>
</dbReference>
<evidence type="ECO:0000256" key="3">
    <source>
        <dbReference type="ARBA" id="ARBA00022989"/>
    </source>
</evidence>
<evidence type="ECO:0000256" key="4">
    <source>
        <dbReference type="ARBA" id="ARBA00023136"/>
    </source>
</evidence>
<dbReference type="Pfam" id="PF01061">
    <property type="entry name" value="ABC2_membrane"/>
    <property type="match status" value="1"/>
</dbReference>
<sequence length="177" mass="19348">MRYIVVLRGTKVIGAKDSAFILLRLRRNSPGLAVREIHPEGWGLPASSFAIPRVKFIANPFYIAAAFLILFLVSGGFAAISILVASIMKTRERFMGLGQALIMPLFFASNALYPIDMMPSALQLFAVLNPLTYAVDAIRGLMISGELGNILVDVLAILVFDMVVFALASLSFRKILE</sequence>
<organism evidence="7 8">
    <name type="scientific">Methanothrix soehngenii</name>
    <name type="common">Methanosaeta concilii</name>
    <dbReference type="NCBI Taxonomy" id="2223"/>
    <lineage>
        <taxon>Archaea</taxon>
        <taxon>Methanobacteriati</taxon>
        <taxon>Methanobacteriota</taxon>
        <taxon>Stenosarchaea group</taxon>
        <taxon>Methanomicrobia</taxon>
        <taxon>Methanotrichales</taxon>
        <taxon>Methanotrichaceae</taxon>
        <taxon>Methanothrix</taxon>
    </lineage>
</organism>
<dbReference type="InterPro" id="IPR047817">
    <property type="entry name" value="ABC2_TM_bact-type"/>
</dbReference>
<dbReference type="AlphaFoldDB" id="A0A7K4AKU5"/>
<feature type="transmembrane region" description="Helical" evidence="5">
    <location>
        <begin position="150"/>
        <end position="172"/>
    </location>
</feature>
<dbReference type="PRINTS" id="PR00164">
    <property type="entry name" value="ABC2TRNSPORT"/>
</dbReference>
<proteinExistence type="predicted"/>
<accession>A0A7K4AKU5</accession>
<dbReference type="GeneID" id="10460240"/>
<keyword evidence="3 5" id="KW-1133">Transmembrane helix</keyword>
<dbReference type="PANTHER" id="PTHR43229:SF2">
    <property type="entry name" value="NODULATION PROTEIN J"/>
    <property type="match status" value="1"/>
</dbReference>
<dbReference type="InterPro" id="IPR013525">
    <property type="entry name" value="ABC2_TM"/>
</dbReference>
<evidence type="ECO:0000313" key="7">
    <source>
        <dbReference type="EMBL" id="NLJ23599.1"/>
    </source>
</evidence>
<dbReference type="RefSeq" id="WP_013718399.1">
    <property type="nucleotide sequence ID" value="NZ_CAJYDL010000001.1"/>
</dbReference>